<proteinExistence type="predicted"/>
<reference evidence="1" key="1">
    <citation type="submission" date="2019-08" db="EMBL/GenBank/DDBJ databases">
        <authorList>
            <person name="Kucharzyk K."/>
            <person name="Murdoch R.W."/>
            <person name="Higgins S."/>
            <person name="Loffler F."/>
        </authorList>
    </citation>
    <scope>NUCLEOTIDE SEQUENCE</scope>
</reference>
<sequence>MLSEQLDTYPDAPALKTAGKIEEKWASKDDLSDKNRGAEMFRAPVCLFFYISGGYLAEGSAL</sequence>
<accession>A0A645FLW5</accession>
<name>A0A645FLW5_9ZZZZ</name>
<comment type="caution">
    <text evidence="1">The sequence shown here is derived from an EMBL/GenBank/DDBJ whole genome shotgun (WGS) entry which is preliminary data.</text>
</comment>
<protein>
    <submittedName>
        <fullName evidence="1">Uncharacterized protein</fullName>
    </submittedName>
</protein>
<dbReference type="AlphaFoldDB" id="A0A645FLW5"/>
<gene>
    <name evidence="1" type="ORF">SDC9_161879</name>
</gene>
<dbReference type="EMBL" id="VSSQ01061189">
    <property type="protein sequence ID" value="MPN14552.1"/>
    <property type="molecule type" value="Genomic_DNA"/>
</dbReference>
<evidence type="ECO:0000313" key="1">
    <source>
        <dbReference type="EMBL" id="MPN14552.1"/>
    </source>
</evidence>
<organism evidence="1">
    <name type="scientific">bioreactor metagenome</name>
    <dbReference type="NCBI Taxonomy" id="1076179"/>
    <lineage>
        <taxon>unclassified sequences</taxon>
        <taxon>metagenomes</taxon>
        <taxon>ecological metagenomes</taxon>
    </lineage>
</organism>